<feature type="region of interest" description="Disordered" evidence="1">
    <location>
        <begin position="86"/>
        <end position="117"/>
    </location>
</feature>
<sequence>MQPVVVVDDGEGPRHPRRVAEGDLGLRAVQGDLLHAADADAGDAHVVAASRRSLLFDMLGTSRSRRSIRSRSPVTVVPRAALAMGPSCNPADGTRLAQQPPHLRAVAEGHGQRLQRP</sequence>
<proteinExistence type="predicted"/>
<organism evidence="2 3">
    <name type="scientific">Nonomuraea africana</name>
    <dbReference type="NCBI Taxonomy" id="46171"/>
    <lineage>
        <taxon>Bacteria</taxon>
        <taxon>Bacillati</taxon>
        <taxon>Actinomycetota</taxon>
        <taxon>Actinomycetes</taxon>
        <taxon>Streptosporangiales</taxon>
        <taxon>Streptosporangiaceae</taxon>
        <taxon>Nonomuraea</taxon>
    </lineage>
</organism>
<protein>
    <submittedName>
        <fullName evidence="2">Uncharacterized protein</fullName>
    </submittedName>
</protein>
<evidence type="ECO:0000313" key="3">
    <source>
        <dbReference type="Proteomes" id="UP000661607"/>
    </source>
</evidence>
<reference evidence="2 3" key="1">
    <citation type="submission" date="2020-10" db="EMBL/GenBank/DDBJ databases">
        <title>Sequencing the genomes of 1000 actinobacteria strains.</title>
        <authorList>
            <person name="Klenk H.-P."/>
        </authorList>
    </citation>
    <scope>NUCLEOTIDE SEQUENCE [LARGE SCALE GENOMIC DNA]</scope>
    <source>
        <strain evidence="2 3">DSM 43748</strain>
    </source>
</reference>
<comment type="caution">
    <text evidence="2">The sequence shown here is derived from an EMBL/GenBank/DDBJ whole genome shotgun (WGS) entry which is preliminary data.</text>
</comment>
<evidence type="ECO:0000313" key="2">
    <source>
        <dbReference type="EMBL" id="MBE1565358.1"/>
    </source>
</evidence>
<keyword evidence="3" id="KW-1185">Reference proteome</keyword>
<dbReference type="Proteomes" id="UP000661607">
    <property type="component" value="Unassembled WGS sequence"/>
</dbReference>
<accession>A0ABR9KTJ4</accession>
<dbReference type="EMBL" id="JADBEF010000001">
    <property type="protein sequence ID" value="MBE1565358.1"/>
    <property type="molecule type" value="Genomic_DNA"/>
</dbReference>
<gene>
    <name evidence="2" type="ORF">H4W81_008137</name>
</gene>
<evidence type="ECO:0000256" key="1">
    <source>
        <dbReference type="SAM" id="MobiDB-lite"/>
    </source>
</evidence>
<name>A0ABR9KTJ4_9ACTN</name>